<protein>
    <submittedName>
        <fullName evidence="1">Uncharacterized protein</fullName>
    </submittedName>
</protein>
<accession>A0ABU8JB91</accession>
<name>A0ABU8JB91_9GAMM</name>
<dbReference type="RefSeq" id="WP_336807084.1">
    <property type="nucleotide sequence ID" value="NZ_JBBBNY010000003.1"/>
</dbReference>
<dbReference type="EMBL" id="JBBBNY010000003">
    <property type="protein sequence ID" value="MEI7036468.1"/>
    <property type="molecule type" value="Genomic_DNA"/>
</dbReference>
<evidence type="ECO:0000313" key="1">
    <source>
        <dbReference type="EMBL" id="MEI7036468.1"/>
    </source>
</evidence>
<keyword evidence="2" id="KW-1185">Reference proteome</keyword>
<evidence type="ECO:0000313" key="2">
    <source>
        <dbReference type="Proteomes" id="UP001381174"/>
    </source>
</evidence>
<proteinExistence type="predicted"/>
<sequence length="79" mass="9191">MSRGEYTARCAARDTRRAIEKVRKAMEALRDCARCWGDLDHIAEMDLACLAELPEDVGRLQDWLDEQYPKRPRRKRGVA</sequence>
<comment type="caution">
    <text evidence="1">The sequence shown here is derived from an EMBL/GenBank/DDBJ whole genome shotgun (WGS) entry which is preliminary data.</text>
</comment>
<reference evidence="1 2" key="1">
    <citation type="journal article" date="2014" name="Int. J. Syst. Evol. Microbiol.">
        <title>Fulvimonas yonginensis sp. nov., isolated from greenhouse soil, and emended description of the genus Fulvimonas.</title>
        <authorList>
            <person name="Ahn J.H."/>
            <person name="Kim S.J."/>
            <person name="Weon H.Y."/>
            <person name="Hong S.B."/>
            <person name="Seok S.J."/>
            <person name="Kwon S.W."/>
        </authorList>
    </citation>
    <scope>NUCLEOTIDE SEQUENCE [LARGE SCALE GENOMIC DNA]</scope>
    <source>
        <strain evidence="1 2">KACC 16952</strain>
    </source>
</reference>
<organism evidence="1 2">
    <name type="scientific">Fulvimonas yonginensis</name>
    <dbReference type="NCBI Taxonomy" id="1495200"/>
    <lineage>
        <taxon>Bacteria</taxon>
        <taxon>Pseudomonadati</taxon>
        <taxon>Pseudomonadota</taxon>
        <taxon>Gammaproteobacteria</taxon>
        <taxon>Lysobacterales</taxon>
        <taxon>Rhodanobacteraceae</taxon>
        <taxon>Fulvimonas</taxon>
    </lineage>
</organism>
<dbReference type="Proteomes" id="UP001381174">
    <property type="component" value="Unassembled WGS sequence"/>
</dbReference>
<gene>
    <name evidence="1" type="ORF">WAT24_06835</name>
</gene>